<feature type="transmembrane region" description="Helical" evidence="1">
    <location>
        <begin position="63"/>
        <end position="83"/>
    </location>
</feature>
<feature type="transmembrane region" description="Helical" evidence="1">
    <location>
        <begin position="7"/>
        <end position="28"/>
    </location>
</feature>
<name>A0ABS4HIX7_9BACI</name>
<keyword evidence="1" id="KW-1133">Transmembrane helix</keyword>
<keyword evidence="1" id="KW-0812">Transmembrane</keyword>
<accession>A0ABS4HIX7</accession>
<evidence type="ECO:0000313" key="3">
    <source>
        <dbReference type="Proteomes" id="UP001519328"/>
    </source>
</evidence>
<evidence type="ECO:0008006" key="4">
    <source>
        <dbReference type="Google" id="ProtNLM"/>
    </source>
</evidence>
<evidence type="ECO:0000313" key="2">
    <source>
        <dbReference type="EMBL" id="MBP1950877.1"/>
    </source>
</evidence>
<reference evidence="2 3" key="1">
    <citation type="submission" date="2021-03" db="EMBL/GenBank/DDBJ databases">
        <title>Genomic Encyclopedia of Type Strains, Phase IV (KMG-IV): sequencing the most valuable type-strain genomes for metagenomic binning, comparative biology and taxonomic classification.</title>
        <authorList>
            <person name="Goeker M."/>
        </authorList>
    </citation>
    <scope>NUCLEOTIDE SEQUENCE [LARGE SCALE GENOMIC DNA]</scope>
    <source>
        <strain evidence="2 3">DSM 21085</strain>
    </source>
</reference>
<organism evidence="2 3">
    <name type="scientific">Virgibacillus litoralis</name>
    <dbReference type="NCBI Taxonomy" id="578221"/>
    <lineage>
        <taxon>Bacteria</taxon>
        <taxon>Bacillati</taxon>
        <taxon>Bacillota</taxon>
        <taxon>Bacilli</taxon>
        <taxon>Bacillales</taxon>
        <taxon>Bacillaceae</taxon>
        <taxon>Virgibacillus</taxon>
    </lineage>
</organism>
<dbReference type="RefSeq" id="WP_209482327.1">
    <property type="nucleotide sequence ID" value="NZ_JAGGKK010000034.1"/>
</dbReference>
<keyword evidence="1" id="KW-0472">Membrane</keyword>
<gene>
    <name evidence="2" type="ORF">J2Z82_003849</name>
</gene>
<dbReference type="EMBL" id="JAGGKK010000034">
    <property type="protein sequence ID" value="MBP1950877.1"/>
    <property type="molecule type" value="Genomic_DNA"/>
</dbReference>
<comment type="caution">
    <text evidence="2">The sequence shown here is derived from an EMBL/GenBank/DDBJ whole genome shotgun (WGS) entry which is preliminary data.</text>
</comment>
<evidence type="ECO:0000256" key="1">
    <source>
        <dbReference type="SAM" id="Phobius"/>
    </source>
</evidence>
<sequence>MKNYNVLSTICLGVFIILFSMMINGFSFGSLGKIAIISMFLFPLLGVIFGIKGKKGVGKWLLSLLNVIALITIGYLLLLGFGMGEA</sequence>
<feature type="transmembrane region" description="Helical" evidence="1">
    <location>
        <begin position="34"/>
        <end position="51"/>
    </location>
</feature>
<proteinExistence type="predicted"/>
<dbReference type="Proteomes" id="UP001519328">
    <property type="component" value="Unassembled WGS sequence"/>
</dbReference>
<protein>
    <recommendedName>
        <fullName evidence="4">DUF3953 domain-containing protein</fullName>
    </recommendedName>
</protein>
<keyword evidence="3" id="KW-1185">Reference proteome</keyword>